<dbReference type="Proteomes" id="UP000307087">
    <property type="component" value="Unassembled WGS sequence"/>
</dbReference>
<gene>
    <name evidence="1" type="ORF">E9934_00195</name>
</gene>
<proteinExistence type="predicted"/>
<protein>
    <submittedName>
        <fullName evidence="1">Uncharacterized protein</fullName>
    </submittedName>
</protein>
<keyword evidence="2" id="KW-1185">Reference proteome</keyword>
<accession>A0A4S8NMC6</accession>
<evidence type="ECO:0000313" key="2">
    <source>
        <dbReference type="Proteomes" id="UP000307087"/>
    </source>
</evidence>
<reference evidence="1 2" key="1">
    <citation type="journal article" date="2009" name="Int. J. Syst. Evol. Microbiol.">
        <title>Nocardioides caeni sp. nov., isolated from wastewater.</title>
        <authorList>
            <person name="Yoon J.H."/>
            <person name="Kang S.J."/>
            <person name="Park S."/>
            <person name="Kim W."/>
            <person name="Oh T.K."/>
        </authorList>
    </citation>
    <scope>NUCLEOTIDE SEQUENCE [LARGE SCALE GENOMIC DNA]</scope>
    <source>
        <strain evidence="1 2">DSM 23134</strain>
    </source>
</reference>
<dbReference type="EMBL" id="STGW01000001">
    <property type="protein sequence ID" value="THV18120.1"/>
    <property type="molecule type" value="Genomic_DNA"/>
</dbReference>
<dbReference type="AlphaFoldDB" id="A0A4S8NMC6"/>
<comment type="caution">
    <text evidence="1">The sequence shown here is derived from an EMBL/GenBank/DDBJ whole genome shotgun (WGS) entry which is preliminary data.</text>
</comment>
<organism evidence="1 2">
    <name type="scientific">Nocardioides caeni</name>
    <dbReference type="NCBI Taxonomy" id="574700"/>
    <lineage>
        <taxon>Bacteria</taxon>
        <taxon>Bacillati</taxon>
        <taxon>Actinomycetota</taxon>
        <taxon>Actinomycetes</taxon>
        <taxon>Propionibacteriales</taxon>
        <taxon>Nocardioidaceae</taxon>
        <taxon>Nocardioides</taxon>
    </lineage>
</organism>
<sequence>MRWQNYRIPFAFWGAGVRHAGLDALNATRADPGLTRPGVNATGQPIRNGELANASLSVLGLDAVPGSRWDAAQDLHWN</sequence>
<evidence type="ECO:0000313" key="1">
    <source>
        <dbReference type="EMBL" id="THV18120.1"/>
    </source>
</evidence>
<dbReference type="RefSeq" id="WP_136560835.1">
    <property type="nucleotide sequence ID" value="NZ_BAABLS010000004.1"/>
</dbReference>
<name>A0A4S8NMC6_9ACTN</name>